<dbReference type="EMBL" id="KN824415">
    <property type="protein sequence ID" value="KIM20660.1"/>
    <property type="molecule type" value="Genomic_DNA"/>
</dbReference>
<dbReference type="PANTHER" id="PTHR14187">
    <property type="entry name" value="ALPHA KINASE/ELONGATION FACTOR 2 KINASE"/>
    <property type="match status" value="1"/>
</dbReference>
<protein>
    <recommendedName>
        <fullName evidence="3">Actin-like ATPase domain-containing protein</fullName>
    </recommendedName>
</protein>
<gene>
    <name evidence="1" type="ORF">M408DRAFT_30181</name>
</gene>
<dbReference type="SUPFAM" id="SSF53067">
    <property type="entry name" value="Actin-like ATPase domain"/>
    <property type="match status" value="2"/>
</dbReference>
<reference evidence="1 2" key="1">
    <citation type="submission" date="2014-04" db="EMBL/GenBank/DDBJ databases">
        <authorList>
            <consortium name="DOE Joint Genome Institute"/>
            <person name="Kuo A."/>
            <person name="Zuccaro A."/>
            <person name="Kohler A."/>
            <person name="Nagy L.G."/>
            <person name="Floudas D."/>
            <person name="Copeland A."/>
            <person name="Barry K.W."/>
            <person name="Cichocki N."/>
            <person name="Veneault-Fourrey C."/>
            <person name="LaButti K."/>
            <person name="Lindquist E.A."/>
            <person name="Lipzen A."/>
            <person name="Lundell T."/>
            <person name="Morin E."/>
            <person name="Murat C."/>
            <person name="Sun H."/>
            <person name="Tunlid A."/>
            <person name="Henrissat B."/>
            <person name="Grigoriev I.V."/>
            <person name="Hibbett D.S."/>
            <person name="Martin F."/>
            <person name="Nordberg H.P."/>
            <person name="Cantor M.N."/>
            <person name="Hua S.X."/>
        </authorList>
    </citation>
    <scope>NUCLEOTIDE SEQUENCE [LARGE SCALE GENOMIC DNA]</scope>
    <source>
        <strain evidence="1 2">MAFF 305830</strain>
    </source>
</reference>
<keyword evidence="2" id="KW-1185">Reference proteome</keyword>
<name>A0A0C3A7R8_SERVB</name>
<dbReference type="Proteomes" id="UP000054097">
    <property type="component" value="Unassembled WGS sequence"/>
</dbReference>
<dbReference type="OrthoDB" id="2963168at2759"/>
<proteinExistence type="predicted"/>
<reference evidence="2" key="2">
    <citation type="submission" date="2015-01" db="EMBL/GenBank/DDBJ databases">
        <title>Evolutionary Origins and Diversification of the Mycorrhizal Mutualists.</title>
        <authorList>
            <consortium name="DOE Joint Genome Institute"/>
            <consortium name="Mycorrhizal Genomics Consortium"/>
            <person name="Kohler A."/>
            <person name="Kuo A."/>
            <person name="Nagy L.G."/>
            <person name="Floudas D."/>
            <person name="Copeland A."/>
            <person name="Barry K.W."/>
            <person name="Cichocki N."/>
            <person name="Veneault-Fourrey C."/>
            <person name="LaButti K."/>
            <person name="Lindquist E.A."/>
            <person name="Lipzen A."/>
            <person name="Lundell T."/>
            <person name="Morin E."/>
            <person name="Murat C."/>
            <person name="Riley R."/>
            <person name="Ohm R."/>
            <person name="Sun H."/>
            <person name="Tunlid A."/>
            <person name="Henrissat B."/>
            <person name="Grigoriev I.V."/>
            <person name="Hibbett D.S."/>
            <person name="Martin F."/>
        </authorList>
    </citation>
    <scope>NUCLEOTIDE SEQUENCE [LARGE SCALE GENOMIC DNA]</scope>
    <source>
        <strain evidence="2">MAFF 305830</strain>
    </source>
</reference>
<dbReference type="InterPro" id="IPR043129">
    <property type="entry name" value="ATPase_NBD"/>
</dbReference>
<evidence type="ECO:0000313" key="2">
    <source>
        <dbReference type="Proteomes" id="UP000054097"/>
    </source>
</evidence>
<dbReference type="STRING" id="933852.A0A0C3A7R8"/>
<accession>A0A0C3A7R8</accession>
<dbReference type="CDD" id="cd10170">
    <property type="entry name" value="ASKHA_NBD_HSP70"/>
    <property type="match status" value="1"/>
</dbReference>
<evidence type="ECO:0000313" key="1">
    <source>
        <dbReference type="EMBL" id="KIM20660.1"/>
    </source>
</evidence>
<dbReference type="AlphaFoldDB" id="A0A0C3A7R8"/>
<sequence length="595" mass="66202">MAAYYGDKKYEGQETIVVAMDIGTTNTAVSFTHLCPGSRPQGKMVAHWPGQANWSGAAKIPSIVSYINGVAKAYGNEAQQDFEGNHSEVAYWFKLHLHPTTMLKLSDSQGFEIPALPVNTTIEGVYTDLMRYLMKNTQRVFQMVTPDGKEIWSRLRDAIVIVLAIPNGWAIAEQAILSRAAIKASLVTEENAGHLLHFVAEAEASVHYALAKQEGQWLKRNTVFAVIDCGGSTIDTTVYRCVSTDPLRLKEACPSECVQAGGIFINREVEKLLKEKLRDSAFDDPEIMRIMMSAFEKELKPTFDGITEEYSFRFGSIKDDDSSLGIAKGRITLLDRELKPAFDLVIEKMIASCFHILVEQKTKYLILVGGFAESPYMQNVLWKRLAQHEIAPIMGVDYAKKAAAEGAIIAHIKQFVVARVVKATIGGCVRESYNKKLHRERKHLARLYPDGKKRVDGAFHAWVKKGDILQGTIVHNLPYHLAWDANSTSESDLIDSLGTTGIEVFAWEGEGIPTWCKDEHGNVLEGMRLICTLSANLATLAGGLQIQNGPHGEKFYRIDYDVCVYYGGTQLCAKMQWKEKGVLRESPIAIMPYVS</sequence>
<organism evidence="1 2">
    <name type="scientific">Serendipita vermifera MAFF 305830</name>
    <dbReference type="NCBI Taxonomy" id="933852"/>
    <lineage>
        <taxon>Eukaryota</taxon>
        <taxon>Fungi</taxon>
        <taxon>Dikarya</taxon>
        <taxon>Basidiomycota</taxon>
        <taxon>Agaricomycotina</taxon>
        <taxon>Agaricomycetes</taxon>
        <taxon>Sebacinales</taxon>
        <taxon>Serendipitaceae</taxon>
        <taxon>Serendipita</taxon>
    </lineage>
</organism>
<dbReference type="Gene3D" id="3.90.640.10">
    <property type="entry name" value="Actin, Chain A, domain 4"/>
    <property type="match status" value="1"/>
</dbReference>
<evidence type="ECO:0008006" key="3">
    <source>
        <dbReference type="Google" id="ProtNLM"/>
    </source>
</evidence>
<dbReference type="HOGENOM" id="CLU_009958_4_1_1"/>
<dbReference type="Gene3D" id="3.30.420.40">
    <property type="match status" value="2"/>
</dbReference>
<dbReference type="PANTHER" id="PTHR14187:SF5">
    <property type="entry name" value="HEAT SHOCK 70 KDA PROTEIN 12A"/>
    <property type="match status" value="1"/>
</dbReference>